<accession>A0AAN7RQT9</accession>
<dbReference type="Proteomes" id="UP001333110">
    <property type="component" value="Unassembled WGS sequence"/>
</dbReference>
<evidence type="ECO:0000313" key="2">
    <source>
        <dbReference type="Proteomes" id="UP001333110"/>
    </source>
</evidence>
<sequence>MQKTMVRQVVLMQPMEDPMLQKECYMMLGLHSEALNKPNFLSLSSQERCSSPLIIFMSLLWTCSDRSMSSCAEGPRPRGSTPAQDMIAFLSCKCTLLAHFQFSIHQYPQDLLCRAALNPFIPQSVLILGIAPPQLQDLALSLVERHDVHMGPLLKPVKVPLDLRHQNQSSVMHTGSALNTAGHQSTPTAMGRDIFHQIRLPKAPSNLTLNAQGWGIHSFSGQPVPALKPLPLVVSPQALVKPPFIILKGHNKVSLEPPLLQAEQPQFSLTFFIGEVFQPLLNFMMFTWAHSSSLSKSLWYGIPSLMCISYATQLGVTCRAAEGALSPTAYGSALVCVG</sequence>
<name>A0AAN7RQT9_MYCAM</name>
<organism evidence="1 2">
    <name type="scientific">Mycteria americana</name>
    <name type="common">Wood stork</name>
    <dbReference type="NCBI Taxonomy" id="33587"/>
    <lineage>
        <taxon>Eukaryota</taxon>
        <taxon>Metazoa</taxon>
        <taxon>Chordata</taxon>
        <taxon>Craniata</taxon>
        <taxon>Vertebrata</taxon>
        <taxon>Euteleostomi</taxon>
        <taxon>Archelosauria</taxon>
        <taxon>Archosauria</taxon>
        <taxon>Dinosauria</taxon>
        <taxon>Saurischia</taxon>
        <taxon>Theropoda</taxon>
        <taxon>Coelurosauria</taxon>
        <taxon>Aves</taxon>
        <taxon>Neognathae</taxon>
        <taxon>Neoaves</taxon>
        <taxon>Aequornithes</taxon>
        <taxon>Ciconiiformes</taxon>
        <taxon>Ciconiidae</taxon>
        <taxon>Mycteria</taxon>
    </lineage>
</organism>
<dbReference type="EMBL" id="JAUNZN010000009">
    <property type="protein sequence ID" value="KAK4816394.1"/>
    <property type="molecule type" value="Genomic_DNA"/>
</dbReference>
<protein>
    <submittedName>
        <fullName evidence="1">Uncharacterized protein</fullName>
    </submittedName>
</protein>
<reference evidence="1 2" key="1">
    <citation type="journal article" date="2023" name="J. Hered.">
        <title>Chromosome-level genome of the wood stork (Mycteria americana) provides insight into avian chromosome evolution.</title>
        <authorList>
            <person name="Flamio R. Jr."/>
            <person name="Ramstad K.M."/>
        </authorList>
    </citation>
    <scope>NUCLEOTIDE SEQUENCE [LARGE SCALE GENOMIC DNA]</scope>
    <source>
        <strain evidence="1">JAX WOST 10</strain>
    </source>
</reference>
<evidence type="ECO:0000313" key="1">
    <source>
        <dbReference type="EMBL" id="KAK4816394.1"/>
    </source>
</evidence>
<proteinExistence type="predicted"/>
<gene>
    <name evidence="1" type="ORF">QYF61_016711</name>
</gene>
<keyword evidence="2" id="KW-1185">Reference proteome</keyword>
<dbReference type="AlphaFoldDB" id="A0AAN7RQT9"/>
<comment type="caution">
    <text evidence="1">The sequence shown here is derived from an EMBL/GenBank/DDBJ whole genome shotgun (WGS) entry which is preliminary data.</text>
</comment>